<organism evidence="16 17">
    <name type="scientific">Cherax quadricarinatus</name>
    <name type="common">Australian red claw crayfish</name>
    <dbReference type="NCBI Taxonomy" id="27406"/>
    <lineage>
        <taxon>Eukaryota</taxon>
        <taxon>Metazoa</taxon>
        <taxon>Ecdysozoa</taxon>
        <taxon>Arthropoda</taxon>
        <taxon>Crustacea</taxon>
        <taxon>Multicrustacea</taxon>
        <taxon>Malacostraca</taxon>
        <taxon>Eumalacostraca</taxon>
        <taxon>Eucarida</taxon>
        <taxon>Decapoda</taxon>
        <taxon>Pleocyemata</taxon>
        <taxon>Astacidea</taxon>
        <taxon>Parastacoidea</taxon>
        <taxon>Parastacidae</taxon>
        <taxon>Cherax</taxon>
    </lineage>
</organism>
<feature type="disulfide bond" evidence="13">
    <location>
        <begin position="80"/>
        <end position="145"/>
    </location>
</feature>
<dbReference type="GO" id="GO:0016020">
    <property type="term" value="C:membrane"/>
    <property type="evidence" value="ECO:0007669"/>
    <property type="project" value="GOC"/>
</dbReference>
<proteinExistence type="inferred from homology"/>
<feature type="binding site" evidence="12">
    <location>
        <position position="196"/>
    </location>
    <ligand>
        <name>Zn(2+)</name>
        <dbReference type="ChEBI" id="CHEBI:29105"/>
        <label>1</label>
    </ligand>
</feature>
<dbReference type="Pfam" id="PF19272">
    <property type="entry name" value="ASMase_C"/>
    <property type="match status" value="1"/>
</dbReference>
<feature type="domain" description="Saposin B-type" evidence="15">
    <location>
        <begin position="73"/>
        <end position="158"/>
    </location>
</feature>
<evidence type="ECO:0000256" key="13">
    <source>
        <dbReference type="PIRSR" id="PIRSR000948-2"/>
    </source>
</evidence>
<dbReference type="AlphaFoldDB" id="A0AAW0WQ51"/>
<dbReference type="PANTHER" id="PTHR10340:SF29">
    <property type="entry name" value="SPHINGOMYELIN PHOSPHODIESTERASE"/>
    <property type="match status" value="1"/>
</dbReference>
<reference evidence="16 17" key="1">
    <citation type="journal article" date="2024" name="BMC Genomics">
        <title>Genome assembly of redclaw crayfish (Cherax quadricarinatus) provides insights into its immune adaptation and hypoxia tolerance.</title>
        <authorList>
            <person name="Liu Z."/>
            <person name="Zheng J."/>
            <person name="Li H."/>
            <person name="Fang K."/>
            <person name="Wang S."/>
            <person name="He J."/>
            <person name="Zhou D."/>
            <person name="Weng S."/>
            <person name="Chi M."/>
            <person name="Gu Z."/>
            <person name="He J."/>
            <person name="Li F."/>
            <person name="Wang M."/>
        </authorList>
    </citation>
    <scope>NUCLEOTIDE SEQUENCE [LARGE SCALE GENOMIC DNA]</scope>
    <source>
        <strain evidence="16">ZL_2023a</strain>
    </source>
</reference>
<evidence type="ECO:0000256" key="9">
    <source>
        <dbReference type="ARBA" id="ARBA00023180"/>
    </source>
</evidence>
<dbReference type="GO" id="GO:0061750">
    <property type="term" value="F:acid sphingomyelin phosphodiesterase activity"/>
    <property type="evidence" value="ECO:0007669"/>
    <property type="project" value="TreeGrafter"/>
</dbReference>
<dbReference type="PIRSF" id="PIRSF000948">
    <property type="entry name" value="Sphingomy_PDE"/>
    <property type="match status" value="1"/>
</dbReference>
<feature type="disulfide bond" evidence="13">
    <location>
        <begin position="108"/>
        <end position="119"/>
    </location>
</feature>
<feature type="binding site" evidence="12">
    <location>
        <position position="194"/>
    </location>
    <ligand>
        <name>Zn(2+)</name>
        <dbReference type="ChEBI" id="CHEBI:29105"/>
        <label>1</label>
    </ligand>
</feature>
<dbReference type="Proteomes" id="UP001445076">
    <property type="component" value="Unassembled WGS sequence"/>
</dbReference>
<comment type="cofactor">
    <cofactor evidence="12">
        <name>Zn(2+)</name>
        <dbReference type="ChEBI" id="CHEBI:29105"/>
    </cofactor>
    <text evidence="12">Binds 2 Zn(2+) ions per subunit.</text>
</comment>
<dbReference type="Gene3D" id="3.60.21.10">
    <property type="match status" value="1"/>
</dbReference>
<feature type="disulfide bond" evidence="13">
    <location>
        <begin position="215"/>
        <end position="238"/>
    </location>
</feature>
<dbReference type="InterPro" id="IPR008139">
    <property type="entry name" value="SaposinB_dom"/>
</dbReference>
<keyword evidence="8 13" id="KW-1015">Disulfide bond</keyword>
<feature type="binding site" evidence="12">
    <location>
        <position position="267"/>
    </location>
    <ligand>
        <name>Zn(2+)</name>
        <dbReference type="ChEBI" id="CHEBI:29105"/>
        <label>2</label>
    </ligand>
</feature>
<evidence type="ECO:0000256" key="4">
    <source>
        <dbReference type="ARBA" id="ARBA00022723"/>
    </source>
</evidence>
<dbReference type="EMBL" id="JARKIK010000067">
    <property type="protein sequence ID" value="KAK8729548.1"/>
    <property type="molecule type" value="Genomic_DNA"/>
</dbReference>
<keyword evidence="17" id="KW-1185">Reference proteome</keyword>
<evidence type="ECO:0000256" key="6">
    <source>
        <dbReference type="ARBA" id="ARBA00022801"/>
    </source>
</evidence>
<evidence type="ECO:0000256" key="3">
    <source>
        <dbReference type="ARBA" id="ARBA00022525"/>
    </source>
</evidence>
<feature type="disulfide bond" evidence="13">
    <location>
        <begin position="576"/>
        <end position="580"/>
    </location>
</feature>
<dbReference type="InterPro" id="IPR011160">
    <property type="entry name" value="Sphingomy_PDE"/>
</dbReference>
<evidence type="ECO:0000256" key="2">
    <source>
        <dbReference type="ARBA" id="ARBA00008234"/>
    </source>
</evidence>
<evidence type="ECO:0000313" key="16">
    <source>
        <dbReference type="EMBL" id="KAK8729548.1"/>
    </source>
</evidence>
<dbReference type="InterPro" id="IPR029052">
    <property type="entry name" value="Metallo-depent_PP-like"/>
</dbReference>
<dbReference type="SUPFAM" id="SSF56300">
    <property type="entry name" value="Metallo-dependent phosphatases"/>
    <property type="match status" value="1"/>
</dbReference>
<feature type="signal peptide" evidence="14">
    <location>
        <begin position="1"/>
        <end position="18"/>
    </location>
</feature>
<dbReference type="EC" id="3.1.4.12" evidence="11"/>
<dbReference type="InterPro" id="IPR045473">
    <property type="entry name" value="ASM_C"/>
</dbReference>
<evidence type="ECO:0000256" key="5">
    <source>
        <dbReference type="ARBA" id="ARBA00022729"/>
    </source>
</evidence>
<evidence type="ECO:0000256" key="11">
    <source>
        <dbReference type="PIRNR" id="PIRNR000948"/>
    </source>
</evidence>
<dbReference type="InterPro" id="IPR004843">
    <property type="entry name" value="Calcineurin-like_PHP"/>
</dbReference>
<dbReference type="GO" id="GO:0016798">
    <property type="term" value="F:hydrolase activity, acting on glycosyl bonds"/>
    <property type="evidence" value="ECO:0007669"/>
    <property type="project" value="UniProtKB-KW"/>
</dbReference>
<dbReference type="GO" id="GO:0006685">
    <property type="term" value="P:sphingomyelin catabolic process"/>
    <property type="evidence" value="ECO:0007669"/>
    <property type="project" value="UniProtKB-UniRule"/>
</dbReference>
<protein>
    <recommendedName>
        <fullName evidence="11">Sphingomyelin phosphodiesterase</fullName>
        <ecNumber evidence="11">3.1.4.12</ecNumber>
    </recommendedName>
</protein>
<comment type="subcellular location">
    <subcellularLocation>
        <location evidence="1">Secreted</location>
    </subcellularLocation>
</comment>
<dbReference type="Pfam" id="PF00149">
    <property type="entry name" value="Metallophos"/>
    <property type="match status" value="1"/>
</dbReference>
<keyword evidence="6 11" id="KW-0378">Hydrolase</keyword>
<evidence type="ECO:0000256" key="10">
    <source>
        <dbReference type="ARBA" id="ARBA00047268"/>
    </source>
</evidence>
<name>A0AAW0WQ51_CHEQU</name>
<feature type="binding site" evidence="12">
    <location>
        <position position="451"/>
    </location>
    <ligand>
        <name>Zn(2+)</name>
        <dbReference type="ChEBI" id="CHEBI:29105"/>
        <label>2</label>
    </ligand>
</feature>
<keyword evidence="7 12" id="KW-0862">Zinc</keyword>
<keyword evidence="9" id="KW-0325">Glycoprotein</keyword>
<feature type="binding site" evidence="12">
    <location>
        <position position="307"/>
    </location>
    <ligand>
        <name>Zn(2+)</name>
        <dbReference type="ChEBI" id="CHEBI:29105"/>
        <label>2</label>
    </ligand>
</feature>
<dbReference type="GO" id="GO:0046513">
    <property type="term" value="P:ceramide biosynthetic process"/>
    <property type="evidence" value="ECO:0007669"/>
    <property type="project" value="UniProtKB-ARBA"/>
</dbReference>
<evidence type="ECO:0000313" key="17">
    <source>
        <dbReference type="Proteomes" id="UP001445076"/>
    </source>
</evidence>
<dbReference type="PROSITE" id="PS50015">
    <property type="entry name" value="SAP_B"/>
    <property type="match status" value="1"/>
</dbReference>
<accession>A0AAW0WQ51</accession>
<keyword evidence="11" id="KW-0326">Glycosidase</keyword>
<evidence type="ECO:0000256" key="1">
    <source>
        <dbReference type="ARBA" id="ARBA00004613"/>
    </source>
</evidence>
<evidence type="ECO:0000256" key="14">
    <source>
        <dbReference type="SAM" id="SignalP"/>
    </source>
</evidence>
<keyword evidence="3" id="KW-0964">Secreted</keyword>
<comment type="catalytic activity">
    <reaction evidence="10">
        <text>a sphingomyelin + H2O = phosphocholine + an N-acylsphing-4-enine + H(+)</text>
        <dbReference type="Rhea" id="RHEA:19253"/>
        <dbReference type="ChEBI" id="CHEBI:15377"/>
        <dbReference type="ChEBI" id="CHEBI:15378"/>
        <dbReference type="ChEBI" id="CHEBI:17636"/>
        <dbReference type="ChEBI" id="CHEBI:52639"/>
        <dbReference type="ChEBI" id="CHEBI:295975"/>
        <dbReference type="EC" id="3.1.4.12"/>
    </reaction>
    <physiologicalReaction direction="left-to-right" evidence="10">
        <dbReference type="Rhea" id="RHEA:19254"/>
    </physiologicalReaction>
</comment>
<keyword evidence="4 12" id="KW-0479">Metal-binding</keyword>
<evidence type="ECO:0000259" key="15">
    <source>
        <dbReference type="PROSITE" id="PS50015"/>
    </source>
</evidence>
<comment type="caution">
    <text evidence="16">The sequence shown here is derived from an EMBL/GenBank/DDBJ whole genome shotgun (WGS) entry which is preliminary data.</text>
</comment>
<evidence type="ECO:0000256" key="7">
    <source>
        <dbReference type="ARBA" id="ARBA00022833"/>
    </source>
</evidence>
<dbReference type="PANTHER" id="PTHR10340">
    <property type="entry name" value="SPHINGOMYELIN PHOSPHODIESTERASE"/>
    <property type="match status" value="1"/>
</dbReference>
<evidence type="ECO:0000256" key="8">
    <source>
        <dbReference type="ARBA" id="ARBA00023157"/>
    </source>
</evidence>
<feature type="binding site" evidence="12">
    <location>
        <position position="417"/>
    </location>
    <ligand>
        <name>Zn(2+)</name>
        <dbReference type="ChEBI" id="CHEBI:29105"/>
        <label>2</label>
    </ligand>
</feature>
<feature type="chain" id="PRO_5043855717" description="Sphingomyelin phosphodiesterase" evidence="14">
    <location>
        <begin position="19"/>
        <end position="609"/>
    </location>
</feature>
<dbReference type="GO" id="GO:0005615">
    <property type="term" value="C:extracellular space"/>
    <property type="evidence" value="ECO:0007669"/>
    <property type="project" value="TreeGrafter"/>
</dbReference>
<feature type="disulfide bond" evidence="13">
    <location>
        <begin position="209"/>
        <end position="214"/>
    </location>
</feature>
<dbReference type="InterPro" id="IPR041805">
    <property type="entry name" value="ASMase/PPN1_MPP"/>
</dbReference>
<comment type="similarity">
    <text evidence="2 11">Belongs to the acid sphingomyelinase family.</text>
</comment>
<feature type="binding site" evidence="12">
    <location>
        <position position="453"/>
    </location>
    <ligand>
        <name>Zn(2+)</name>
        <dbReference type="ChEBI" id="CHEBI:29105"/>
        <label>1</label>
    </ligand>
</feature>
<feature type="binding site" evidence="12">
    <location>
        <position position="267"/>
    </location>
    <ligand>
        <name>Zn(2+)</name>
        <dbReference type="ChEBI" id="CHEBI:29105"/>
        <label>1</label>
    </ligand>
</feature>
<dbReference type="GO" id="GO:0005764">
    <property type="term" value="C:lysosome"/>
    <property type="evidence" value="ECO:0007669"/>
    <property type="project" value="TreeGrafter"/>
</dbReference>
<dbReference type="GO" id="GO:0046872">
    <property type="term" value="F:metal ion binding"/>
    <property type="evidence" value="ECO:0007669"/>
    <property type="project" value="UniProtKB-KW"/>
</dbReference>
<keyword evidence="5 14" id="KW-0732">Signal</keyword>
<evidence type="ECO:0000256" key="12">
    <source>
        <dbReference type="PIRSR" id="PIRSR000948-1"/>
    </source>
</evidence>
<gene>
    <name evidence="16" type="ORF">OTU49_008538</name>
</gene>
<comment type="function">
    <text evidence="11">Converts sphingomyelin to ceramide.</text>
</comment>
<dbReference type="CDD" id="cd00842">
    <property type="entry name" value="MPP_ASMase"/>
    <property type="match status" value="1"/>
</dbReference>
<sequence>MGPLAAAWFMMLLALAAASPRFTSQKQAALGDALPSHLASEGVASLRTVLQQRLHRPAQGPEDTLQSHKNVTASVWCLECELALGVLQAEMAAGVPYEELLQEAIAICINTIGLTDLYCHGFLTLVGPIAYHILSTNTVSASDACGEVFTSMGCTSSSPQRQWSVTIQGDKPPVQPLLLPDSDAPRLKVLQLADTHLDPLYQPGSLAACHEHLCCRNDSGVPEMEEDKAWFWGDYRYCGSPRWMLEDMLTHIKLTHPDIDYVMWTGDVVPHNVWSTTTETNLQIVRETNQMIQEFFPTIPVFPVVGNHEMSPLDQFPDPDDDDTPEELSADWLFSELSKQWSLLVPHLDNSTVRRAAYYSVLLKEDLRIISFNSMYGYSSNLWLVEDSQDPADELAWLEDHLHQAEAAGERVHLLGHIPPGIVDSERVWSREFNRIVVRYENTIRGQFYGHTHYDEFEVFHDGDRPAGVAYIAPSQTPWYGLNPAYRIYYVDGDRQNSTRLVLDHETYVMNLTEAQETGSARWYRLYSAREEYGMTSLTPADWQDLAQRMAEDRHLFDIYYRNYVSVGDFLLEVGCDDLCYQQRLCDVVTSSRNDIDNCLAILRRRRGL</sequence>
<feature type="disulfide bond" evidence="13">
    <location>
        <begin position="77"/>
        <end position="154"/>
    </location>
</feature>